<proteinExistence type="predicted"/>
<sequence>MALRKALRHFALFLNKPCVNVRLLSTYNAVVVSEFGKELTVQEQRRSKLGEDEIRVAVHNCALNSMDLLDVNGRGYDKKGIKPPFVPGFEISGSVLELGSEVKGFKVDDRLIALNKDKLGGLAEECVVSVKDAFLIDQGMRYENCAALLDSYATAYLALNQRARLSEGQVVLVTAASGGLGLAAVDLAANSYMCKVIGVCRTEDRSALVREKGAWAALSFDKSHLRKKVKELTSGAGVDLIFEAVGGEVFDAALECAAFESKVIVAGFASQQIPTIRTSALLPKSVSLIGVSLTHYRWAKLDVYRSACEEVIALFRENQISPHISAIFPITKLNEALTYIREEKSSGKVLIDCRLSAAQAVKFPAQEQKQ</sequence>
<gene>
    <name evidence="1" type="ORF">CTOB1V02_LOCUS6544</name>
</gene>
<dbReference type="InterPro" id="IPR036291">
    <property type="entry name" value="NAD(P)-bd_dom_sf"/>
</dbReference>
<dbReference type="OrthoDB" id="3509362at2759"/>
<dbReference type="PANTHER" id="PTHR43677">
    <property type="entry name" value="SHORT-CHAIN DEHYDROGENASE/REDUCTASE"/>
    <property type="match status" value="1"/>
</dbReference>
<dbReference type="Pfam" id="PF08240">
    <property type="entry name" value="ADH_N"/>
    <property type="match status" value="1"/>
</dbReference>
<dbReference type="Gene3D" id="3.40.50.720">
    <property type="entry name" value="NAD(P)-binding Rossmann-like Domain"/>
    <property type="match status" value="1"/>
</dbReference>
<dbReference type="PANTHER" id="PTHR43677:SF4">
    <property type="entry name" value="QUINONE OXIDOREDUCTASE-LIKE PROTEIN 2"/>
    <property type="match status" value="1"/>
</dbReference>
<reference evidence="1" key="1">
    <citation type="submission" date="2020-11" db="EMBL/GenBank/DDBJ databases">
        <authorList>
            <person name="Tran Van P."/>
        </authorList>
    </citation>
    <scope>NUCLEOTIDE SEQUENCE</scope>
</reference>
<dbReference type="EMBL" id="OB661646">
    <property type="protein sequence ID" value="CAD7228666.1"/>
    <property type="molecule type" value="Genomic_DNA"/>
</dbReference>
<dbReference type="Gene3D" id="3.90.180.10">
    <property type="entry name" value="Medium-chain alcohol dehydrogenases, catalytic domain"/>
    <property type="match status" value="1"/>
</dbReference>
<accession>A0A7R8WG42</accession>
<name>A0A7R8WG42_9CRUS</name>
<dbReference type="SMART" id="SM00829">
    <property type="entry name" value="PKS_ER"/>
    <property type="match status" value="1"/>
</dbReference>
<dbReference type="InterPro" id="IPR013154">
    <property type="entry name" value="ADH-like_N"/>
</dbReference>
<dbReference type="CDD" id="cd08241">
    <property type="entry name" value="QOR1"/>
    <property type="match status" value="1"/>
</dbReference>
<dbReference type="InterPro" id="IPR051397">
    <property type="entry name" value="Zn-ADH-like_protein"/>
</dbReference>
<dbReference type="SUPFAM" id="SSF51735">
    <property type="entry name" value="NAD(P)-binding Rossmann-fold domains"/>
    <property type="match status" value="1"/>
</dbReference>
<dbReference type="InterPro" id="IPR013149">
    <property type="entry name" value="ADH-like_C"/>
</dbReference>
<dbReference type="InterPro" id="IPR020843">
    <property type="entry name" value="ER"/>
</dbReference>
<organism evidence="1">
    <name type="scientific">Cyprideis torosa</name>
    <dbReference type="NCBI Taxonomy" id="163714"/>
    <lineage>
        <taxon>Eukaryota</taxon>
        <taxon>Metazoa</taxon>
        <taxon>Ecdysozoa</taxon>
        <taxon>Arthropoda</taxon>
        <taxon>Crustacea</taxon>
        <taxon>Oligostraca</taxon>
        <taxon>Ostracoda</taxon>
        <taxon>Podocopa</taxon>
        <taxon>Podocopida</taxon>
        <taxon>Cytherocopina</taxon>
        <taxon>Cytheroidea</taxon>
        <taxon>Cytherideidae</taxon>
        <taxon>Cyprideis</taxon>
    </lineage>
</organism>
<dbReference type="GO" id="GO:0005739">
    <property type="term" value="C:mitochondrion"/>
    <property type="evidence" value="ECO:0007669"/>
    <property type="project" value="TreeGrafter"/>
</dbReference>
<evidence type="ECO:0000313" key="1">
    <source>
        <dbReference type="EMBL" id="CAD7228666.1"/>
    </source>
</evidence>
<dbReference type="SUPFAM" id="SSF50129">
    <property type="entry name" value="GroES-like"/>
    <property type="match status" value="1"/>
</dbReference>
<dbReference type="InterPro" id="IPR011032">
    <property type="entry name" value="GroES-like_sf"/>
</dbReference>
<dbReference type="Pfam" id="PF00107">
    <property type="entry name" value="ADH_zinc_N"/>
    <property type="match status" value="1"/>
</dbReference>
<dbReference type="GO" id="GO:0016491">
    <property type="term" value="F:oxidoreductase activity"/>
    <property type="evidence" value="ECO:0007669"/>
    <property type="project" value="InterPro"/>
</dbReference>
<dbReference type="AlphaFoldDB" id="A0A7R8WG42"/>
<protein>
    <submittedName>
        <fullName evidence="1">Uncharacterized protein</fullName>
    </submittedName>
</protein>